<dbReference type="InterPro" id="IPR011990">
    <property type="entry name" value="TPR-like_helical_dom_sf"/>
</dbReference>
<dbReference type="Pfam" id="PF13414">
    <property type="entry name" value="TPR_11"/>
    <property type="match status" value="2"/>
</dbReference>
<feature type="repeat" description="TPR" evidence="3">
    <location>
        <begin position="610"/>
        <end position="643"/>
    </location>
</feature>
<gene>
    <name evidence="4" type="ORF">CferDRAFT_1338</name>
</gene>
<dbReference type="Proteomes" id="UP000004162">
    <property type="component" value="Unassembled WGS sequence"/>
</dbReference>
<dbReference type="SUPFAM" id="SSF48439">
    <property type="entry name" value="Protein prenylyltransferase"/>
    <property type="match status" value="1"/>
</dbReference>
<dbReference type="Gene3D" id="1.25.40.10">
    <property type="entry name" value="Tetratricopeptide repeat domain"/>
    <property type="match status" value="6"/>
</dbReference>
<feature type="repeat" description="TPR" evidence="3">
    <location>
        <begin position="150"/>
        <end position="183"/>
    </location>
</feature>
<dbReference type="InterPro" id="IPR019734">
    <property type="entry name" value="TPR_rpt"/>
</dbReference>
<dbReference type="Pfam" id="PF13424">
    <property type="entry name" value="TPR_12"/>
    <property type="match status" value="1"/>
</dbReference>
<keyword evidence="2 3" id="KW-0802">TPR repeat</keyword>
<sequence length="1055" mass="118455">MHMPRTSSSDSAQVKAKFKSALSFHQQGELAQAETLYNEILTIQPKQADSLHMLGVIALQKKDHRKAVDLFGKAIDIYPRHSAFYNNRGNALYELRQLDAALASFDQAIALKPDFADAYVNQGMVLYDQGEFKAALASFDKALDLKYDLAKAYYYKGNILHHLNQFGDALASFDQAIALKPDYAEAYANRGLVLKDRNELDAALASFGHAIKLQPDLVAPRVNKAITLLLKGNFKEGFELFEYRWKNEKYPSPNRHFSQPLWLGTESLKGKTILLHSEQGLGDTIQFSRYAKSVADLGARVIMDVPLSLIGLIREIDGVSETGIPGSPLPHFDFHCPLPSLPLAFRTELETIPSPQHYLKSDPGKVAHWNLRLGNQTKPCIGLAWSGNTEPYQNRSIPLSSLLQCLPSGFHYVSLQKEVREPDRETLLAHPEIVHFGDDLLDFSDTAALCELMDIIISIDTCVAHLAGALGKTVWIVLPFAPDWRWLLDRTDSPWYDSAKLYRQERTGDWEGVLQQLSADLITASTRLASSHPSNILTAAQLDLTFRQALTLHQQSKIAQAKVLYEQILAVSPKHVDALHLSGVAALQSREHQRAADLIGRAIVLSPDNATFYSNRGIALKELGLLDAAVESYNNAIARKPEYPEAYSNRGLALHELKKFTLALASFDKAITLKPAFPEALSNRGNTLQELNRFEEALDSYDRAIALKEDYAEALSNRGLALQQLNRFDEALNSFEQAIALRADFADAWLNRALALLLKGNFQSGWELYEWRWRYSRFSSPKRDFDRPLWLGKESLEGKTILLHSEQGLGDTIQFSRYTRLVAESGARVILELPQPLYGLLNHLEGVTQAVQQGDPLPRFDYHTPLLSLPLAFKTALDSIPDACGYIKNDPLKLEYWRARLGEKSAPRVGLVWSTAVKLDHNRNIALSLLIEQLPEGFHYVSLQKEIEESDRDALNSCTDIVHLGHELKDFSDTAALSELMDIVITIDTSVAHIAGALGKTVWILLPYTPNWRWLLDRADSPWYTSARLYRQQHFGDWKSLLENVTLDLVTEYGK</sequence>
<feature type="repeat" description="TPR" evidence="3">
    <location>
        <begin position="116"/>
        <end position="149"/>
    </location>
</feature>
<dbReference type="SMART" id="SM00028">
    <property type="entry name" value="TPR"/>
    <property type="match status" value="13"/>
</dbReference>
<dbReference type="PANTHER" id="PTHR44858:SF1">
    <property type="entry name" value="UDP-N-ACETYLGLUCOSAMINE--PEPTIDE N-ACETYLGLUCOSAMINYLTRANSFERASE SPINDLY-RELATED"/>
    <property type="match status" value="1"/>
</dbReference>
<evidence type="ECO:0000256" key="1">
    <source>
        <dbReference type="ARBA" id="ARBA00022737"/>
    </source>
</evidence>
<evidence type="ECO:0000256" key="2">
    <source>
        <dbReference type="ARBA" id="ARBA00022803"/>
    </source>
</evidence>
<dbReference type="OrthoDB" id="9792195at2"/>
<feature type="repeat" description="TPR" evidence="3">
    <location>
        <begin position="644"/>
        <end position="677"/>
    </location>
</feature>
<organism evidence="4 5">
    <name type="scientific">Chlorobium ferrooxidans DSM 13031</name>
    <dbReference type="NCBI Taxonomy" id="377431"/>
    <lineage>
        <taxon>Bacteria</taxon>
        <taxon>Pseudomonadati</taxon>
        <taxon>Chlorobiota</taxon>
        <taxon>Chlorobiia</taxon>
        <taxon>Chlorobiales</taxon>
        <taxon>Chlorobiaceae</taxon>
        <taxon>Chlorobium/Pelodictyon group</taxon>
        <taxon>Chlorobium</taxon>
    </lineage>
</organism>
<proteinExistence type="predicted"/>
<dbReference type="Pfam" id="PF13432">
    <property type="entry name" value="TPR_16"/>
    <property type="match status" value="3"/>
</dbReference>
<keyword evidence="5" id="KW-1185">Reference proteome</keyword>
<reference evidence="4 5" key="1">
    <citation type="submission" date="2006-07" db="EMBL/GenBank/DDBJ databases">
        <title>Annotation of the draft genome assembly of Chlorobium ferroxidans DSM 13031.</title>
        <authorList>
            <consortium name="US DOE Joint Genome Institute (JGI-ORNL)"/>
            <person name="Larimer F."/>
            <person name="Land M."/>
            <person name="Hauser L."/>
        </authorList>
    </citation>
    <scope>NUCLEOTIDE SEQUENCE [LARGE SCALE GENOMIC DNA]</scope>
    <source>
        <strain evidence="4 5">DSM 13031</strain>
    </source>
</reference>
<dbReference type="PROSITE" id="PS50005">
    <property type="entry name" value="TPR"/>
    <property type="match status" value="9"/>
</dbReference>
<name>Q0YT54_9CHLB</name>
<feature type="repeat" description="TPR" evidence="3">
    <location>
        <begin position="678"/>
        <end position="711"/>
    </location>
</feature>
<feature type="repeat" description="TPR" evidence="3">
    <location>
        <begin position="184"/>
        <end position="217"/>
    </location>
</feature>
<accession>Q0YT54</accession>
<feature type="repeat" description="TPR" evidence="3">
    <location>
        <begin position="48"/>
        <end position="81"/>
    </location>
</feature>
<dbReference type="AlphaFoldDB" id="Q0YT54"/>
<feature type="repeat" description="TPR" evidence="3">
    <location>
        <begin position="82"/>
        <end position="115"/>
    </location>
</feature>
<feature type="repeat" description="TPR" evidence="3">
    <location>
        <begin position="712"/>
        <end position="745"/>
    </location>
</feature>
<dbReference type="PANTHER" id="PTHR44858">
    <property type="entry name" value="TETRATRICOPEPTIDE REPEAT PROTEIN 6"/>
    <property type="match status" value="1"/>
</dbReference>
<dbReference type="InterPro" id="IPR050498">
    <property type="entry name" value="Ycf3"/>
</dbReference>
<evidence type="ECO:0000313" key="4">
    <source>
        <dbReference type="EMBL" id="EAT59411.1"/>
    </source>
</evidence>
<evidence type="ECO:0000313" key="5">
    <source>
        <dbReference type="Proteomes" id="UP000004162"/>
    </source>
</evidence>
<comment type="caution">
    <text evidence="4">The sequence shown here is derived from an EMBL/GenBank/DDBJ whole genome shotgun (WGS) entry which is preliminary data.</text>
</comment>
<evidence type="ECO:0000256" key="3">
    <source>
        <dbReference type="PROSITE-ProRule" id="PRU00339"/>
    </source>
</evidence>
<protein>
    <submittedName>
        <fullName evidence="4">TPR repeat:Tetratricopeptide TPR_3:Tetratricopeptide TPR_4</fullName>
    </submittedName>
</protein>
<reference evidence="4 5" key="2">
    <citation type="submission" date="2006-07" db="EMBL/GenBank/DDBJ databases">
        <title>Sequencing of the draft genome and assembly of Chlorobium ferroxidans DSM 13031.</title>
        <authorList>
            <consortium name="US DOE Joint Genome Institute (JGI-PGF)"/>
            <person name="Copeland A."/>
            <person name="Lucas S."/>
            <person name="Lapidus A."/>
            <person name="Barry K."/>
            <person name="Glavina del Rio T."/>
            <person name="Dalin E."/>
            <person name="Tice H."/>
            <person name="Bruce D."/>
            <person name="Pitluck S."/>
            <person name="Richardson P."/>
        </authorList>
    </citation>
    <scope>NUCLEOTIDE SEQUENCE [LARGE SCALE GENOMIC DNA]</scope>
    <source>
        <strain evidence="4 5">DSM 13031</strain>
    </source>
</reference>
<dbReference type="SUPFAM" id="SSF48452">
    <property type="entry name" value="TPR-like"/>
    <property type="match status" value="2"/>
</dbReference>
<dbReference type="Gene3D" id="3.40.50.2000">
    <property type="entry name" value="Glycogen Phosphorylase B"/>
    <property type="match status" value="2"/>
</dbReference>
<dbReference type="PROSITE" id="PS50293">
    <property type="entry name" value="TPR_REGION"/>
    <property type="match status" value="5"/>
</dbReference>
<dbReference type="EMBL" id="AASE01000004">
    <property type="protein sequence ID" value="EAT59411.1"/>
    <property type="molecule type" value="Genomic_DNA"/>
</dbReference>
<keyword evidence="1" id="KW-0677">Repeat</keyword>
<dbReference type="SUPFAM" id="SSF53756">
    <property type="entry name" value="UDP-Glycosyltransferase/glycogen phosphorylase"/>
    <property type="match status" value="2"/>
</dbReference>